<organism evidence="3 4">
    <name type="scientific">candidate division WS5 bacterium</name>
    <dbReference type="NCBI Taxonomy" id="2093353"/>
    <lineage>
        <taxon>Bacteria</taxon>
        <taxon>candidate division WS5</taxon>
    </lineage>
</organism>
<protein>
    <recommendedName>
        <fullName evidence="2">CN hydrolase domain-containing protein</fullName>
    </recommendedName>
</protein>
<evidence type="ECO:0000256" key="1">
    <source>
        <dbReference type="ARBA" id="ARBA00022801"/>
    </source>
</evidence>
<sequence length="338" mass="39070">MPEKPLPNYEVVPLRSNVIRVGVIQSRNKTVDPKNPEPGKKENVEHMCWLIDQAQGYGVIKNLMKDLIILHESPIQGWNALFSRDEQYAISIDVDGWELETLGKKAKEYDCFIMLGSYARHQGWPKHYVNTGFVIDTKGKVILKNWKKRNMPGSAFNTPVYDVLDKFVEMYGWDEIFPVARTEVGNLCVIPEIFDPEIVRAFAIRGAEIFLRYMTNGLSFRFDVPTQCRTNQMYGIFINQAVYDCDVRLEDSEAGGSAIFDNWGKILAEATSHHETLVSANIPLAEYRKTHSIPIVRKGLFKKIWEDYECKIPPNTYLKSLPQNKVDQIERLKKEYRW</sequence>
<dbReference type="InterPro" id="IPR036526">
    <property type="entry name" value="C-N_Hydrolase_sf"/>
</dbReference>
<dbReference type="SUPFAM" id="SSF56317">
    <property type="entry name" value="Carbon-nitrogen hydrolase"/>
    <property type="match status" value="1"/>
</dbReference>
<comment type="caution">
    <text evidence="3">The sequence shown here is derived from an EMBL/GenBank/DDBJ whole genome shotgun (WGS) entry which is preliminary data.</text>
</comment>
<dbReference type="PROSITE" id="PS50263">
    <property type="entry name" value="CN_HYDROLASE"/>
    <property type="match status" value="1"/>
</dbReference>
<evidence type="ECO:0000259" key="2">
    <source>
        <dbReference type="PROSITE" id="PS50263"/>
    </source>
</evidence>
<keyword evidence="1" id="KW-0378">Hydrolase</keyword>
<accession>A0A419DAL0</accession>
<dbReference type="Proteomes" id="UP000285655">
    <property type="component" value="Unassembled WGS sequence"/>
</dbReference>
<name>A0A419DAL0_9BACT</name>
<dbReference type="Pfam" id="PF00795">
    <property type="entry name" value="CN_hydrolase"/>
    <property type="match status" value="1"/>
</dbReference>
<dbReference type="EMBL" id="QZJW01000052">
    <property type="protein sequence ID" value="RJO60179.1"/>
    <property type="molecule type" value="Genomic_DNA"/>
</dbReference>
<proteinExistence type="predicted"/>
<dbReference type="InterPro" id="IPR003010">
    <property type="entry name" value="C-N_Hydrolase"/>
</dbReference>
<dbReference type="InterPro" id="IPR050345">
    <property type="entry name" value="Aliph_Amidase/BUP"/>
</dbReference>
<feature type="domain" description="CN hydrolase" evidence="2">
    <location>
        <begin position="19"/>
        <end position="284"/>
    </location>
</feature>
<gene>
    <name evidence="3" type="ORF">C4544_05985</name>
</gene>
<evidence type="ECO:0000313" key="3">
    <source>
        <dbReference type="EMBL" id="RJO60179.1"/>
    </source>
</evidence>
<dbReference type="PANTHER" id="PTHR43674:SF2">
    <property type="entry name" value="BETA-UREIDOPROPIONASE"/>
    <property type="match status" value="1"/>
</dbReference>
<dbReference type="Gene3D" id="3.60.110.10">
    <property type="entry name" value="Carbon-nitrogen hydrolase"/>
    <property type="match status" value="1"/>
</dbReference>
<evidence type="ECO:0000313" key="4">
    <source>
        <dbReference type="Proteomes" id="UP000285655"/>
    </source>
</evidence>
<dbReference type="AlphaFoldDB" id="A0A419DAL0"/>
<reference evidence="3 4" key="1">
    <citation type="journal article" date="2017" name="ISME J.">
        <title>Energy and carbon metabolisms in a deep terrestrial subsurface fluid microbial community.</title>
        <authorList>
            <person name="Momper L."/>
            <person name="Jungbluth S.P."/>
            <person name="Lee M.D."/>
            <person name="Amend J.P."/>
        </authorList>
    </citation>
    <scope>NUCLEOTIDE SEQUENCE [LARGE SCALE GENOMIC DNA]</scope>
    <source>
        <strain evidence="3">SURF_29</strain>
    </source>
</reference>
<dbReference type="PANTHER" id="PTHR43674">
    <property type="entry name" value="NITRILASE C965.09-RELATED"/>
    <property type="match status" value="1"/>
</dbReference>
<dbReference type="GO" id="GO:0016811">
    <property type="term" value="F:hydrolase activity, acting on carbon-nitrogen (but not peptide) bonds, in linear amides"/>
    <property type="evidence" value="ECO:0007669"/>
    <property type="project" value="UniProtKB-ARBA"/>
</dbReference>